<dbReference type="SUPFAM" id="SSF75304">
    <property type="entry name" value="Amidase signature (AS) enzymes"/>
    <property type="match status" value="1"/>
</dbReference>
<reference evidence="1 2" key="1">
    <citation type="submission" date="2020-08" db="EMBL/GenBank/DDBJ databases">
        <title>Genomic Encyclopedia of Type Strains, Phase IV (KMG-V): Genome sequencing to study the core and pangenomes of soil and plant-associated prokaryotes.</title>
        <authorList>
            <person name="Whitman W."/>
        </authorList>
    </citation>
    <scope>NUCLEOTIDE SEQUENCE [LARGE SCALE GENOMIC DNA]</scope>
    <source>
        <strain evidence="1 2">SEMIA 402</strain>
    </source>
</reference>
<dbReference type="InterPro" id="IPR036928">
    <property type="entry name" value="AS_sf"/>
</dbReference>
<protein>
    <submittedName>
        <fullName evidence="1">Asp-tRNA(Asn)/Glu-tRNA(Gln) amidotransferase A subunit family amidase</fullName>
    </submittedName>
</protein>
<dbReference type="Gene3D" id="1.20.58.1700">
    <property type="match status" value="1"/>
</dbReference>
<evidence type="ECO:0000313" key="1">
    <source>
        <dbReference type="EMBL" id="MBB4273595.1"/>
    </source>
</evidence>
<keyword evidence="1" id="KW-0808">Transferase</keyword>
<accession>A0A7W6RJE8</accession>
<dbReference type="GO" id="GO:0016740">
    <property type="term" value="F:transferase activity"/>
    <property type="evidence" value="ECO:0007669"/>
    <property type="project" value="UniProtKB-KW"/>
</dbReference>
<comment type="caution">
    <text evidence="1">The sequence shown here is derived from an EMBL/GenBank/DDBJ whole genome shotgun (WGS) entry which is preliminary data.</text>
</comment>
<dbReference type="Proteomes" id="UP000533641">
    <property type="component" value="Unassembled WGS sequence"/>
</dbReference>
<proteinExistence type="predicted"/>
<sequence length="93" mass="10130">MAERYAAIKPFFDDMEQSLHPVTRQIYTAAKSQSAADAFSGFYALQALKKEVAPLIASVDLFCVPTAPAHFIVGDLRRSPSGRTRASVPIQTS</sequence>
<dbReference type="EMBL" id="JACIGM010000002">
    <property type="protein sequence ID" value="MBB4273595.1"/>
    <property type="molecule type" value="Genomic_DNA"/>
</dbReference>
<evidence type="ECO:0000313" key="2">
    <source>
        <dbReference type="Proteomes" id="UP000533641"/>
    </source>
</evidence>
<organism evidence="1 2">
    <name type="scientific">Rhizobium mongolense</name>
    <dbReference type="NCBI Taxonomy" id="57676"/>
    <lineage>
        <taxon>Bacteria</taxon>
        <taxon>Pseudomonadati</taxon>
        <taxon>Pseudomonadota</taxon>
        <taxon>Alphaproteobacteria</taxon>
        <taxon>Hyphomicrobiales</taxon>
        <taxon>Rhizobiaceae</taxon>
        <taxon>Rhizobium/Agrobacterium group</taxon>
        <taxon>Rhizobium</taxon>
    </lineage>
</organism>
<gene>
    <name evidence="1" type="ORF">GGE12_001349</name>
</gene>
<dbReference type="AlphaFoldDB" id="A0A7W6RJE8"/>
<name>A0A7W6RJE8_9HYPH</name>